<gene>
    <name evidence="2" type="ORF">GQF63_03165</name>
</gene>
<protein>
    <recommendedName>
        <fullName evidence="1">DUF7674 domain-containing protein</fullName>
    </recommendedName>
</protein>
<name>A0A6N8KUB0_9SPHI</name>
<comment type="caution">
    <text evidence="2">The sequence shown here is derived from an EMBL/GenBank/DDBJ whole genome shotgun (WGS) entry which is preliminary data.</text>
</comment>
<organism evidence="2 3">
    <name type="scientific">Sphingobacterium humi</name>
    <dbReference type="NCBI Taxonomy" id="1796905"/>
    <lineage>
        <taxon>Bacteria</taxon>
        <taxon>Pseudomonadati</taxon>
        <taxon>Bacteroidota</taxon>
        <taxon>Sphingobacteriia</taxon>
        <taxon>Sphingobacteriales</taxon>
        <taxon>Sphingobacteriaceae</taxon>
        <taxon>Sphingobacterium</taxon>
    </lineage>
</organism>
<sequence length="119" mass="14195">MENISSTEMSQFVGRRIRKISPRLQSLADQTQAMPVMQVLVTYLREVCTQRKYQHAYRLLQCVGQLYERGDRAIRQSIDYLFMYSFSRMDHLCSSKEWHNLLSHLPQPLRISYQSQHLK</sequence>
<proteinExistence type="predicted"/>
<dbReference type="Proteomes" id="UP000435036">
    <property type="component" value="Unassembled WGS sequence"/>
</dbReference>
<dbReference type="Pfam" id="PF24722">
    <property type="entry name" value="DUF7674"/>
    <property type="match status" value="1"/>
</dbReference>
<feature type="domain" description="DUF7674" evidence="1">
    <location>
        <begin position="29"/>
        <end position="118"/>
    </location>
</feature>
<evidence type="ECO:0000259" key="1">
    <source>
        <dbReference type="Pfam" id="PF24722"/>
    </source>
</evidence>
<evidence type="ECO:0000313" key="3">
    <source>
        <dbReference type="Proteomes" id="UP000435036"/>
    </source>
</evidence>
<dbReference type="EMBL" id="WSQA01000002">
    <property type="protein sequence ID" value="MVZ61015.1"/>
    <property type="molecule type" value="Genomic_DNA"/>
</dbReference>
<accession>A0A6N8KUB0</accession>
<reference evidence="2 3" key="1">
    <citation type="submission" date="2019-12" db="EMBL/GenBank/DDBJ databases">
        <authorList>
            <person name="Dong K."/>
        </authorList>
    </citation>
    <scope>NUCLEOTIDE SEQUENCE [LARGE SCALE GENOMIC DNA]</scope>
    <source>
        <strain evidence="2 3">JCM 31225</strain>
    </source>
</reference>
<dbReference type="InterPro" id="IPR056091">
    <property type="entry name" value="DUF7674"/>
</dbReference>
<evidence type="ECO:0000313" key="2">
    <source>
        <dbReference type="EMBL" id="MVZ61015.1"/>
    </source>
</evidence>
<dbReference type="OrthoDB" id="1266846at2"/>
<dbReference type="RefSeq" id="WP_160367663.1">
    <property type="nucleotide sequence ID" value="NZ_WSQA01000002.1"/>
</dbReference>
<dbReference type="AlphaFoldDB" id="A0A6N8KUB0"/>
<keyword evidence="3" id="KW-1185">Reference proteome</keyword>